<accession>A0A2I7KGM6</accession>
<sequence>MRDRWLKGIKKIIKQQRAPSKAYYRRLLGLAEIGRVRLPQT</sequence>
<geneLocation type="plasmid" evidence="2">
    <name>pp88_d</name>
</geneLocation>
<name>A0A2I7KGM6_9RHOB</name>
<reference evidence="1 2" key="2">
    <citation type="journal article" date="2017" name="Genome Biol. Evol.">
        <title>Trajectories and Drivers of Genome Evolution in Surface-Associated Marine Phaeobacter.</title>
        <authorList>
            <person name="Freese H.M."/>
            <person name="Sikorski J."/>
            <person name="Bunk B."/>
            <person name="Scheuner C."/>
            <person name="Meier-Kolthoff J.P."/>
            <person name="Sproer C."/>
            <person name="Gram L."/>
            <person name="Overmann J."/>
        </authorList>
    </citation>
    <scope>NUCLEOTIDE SEQUENCE [LARGE SCALE GENOMIC DNA]</scope>
    <source>
        <strain evidence="1 2">P88</strain>
        <plasmid evidence="2">pp88_d</plasmid>
    </source>
</reference>
<evidence type="ECO:0000313" key="1">
    <source>
        <dbReference type="EMBL" id="AUR01745.1"/>
    </source>
</evidence>
<reference evidence="1 2" key="1">
    <citation type="journal article" date="2017" name="Front. Microbiol.">
        <title>Phaeobacter piscinae sp. nov., a species of the Roseobacter group and potential aquaculture probiont.</title>
        <authorList>
            <person name="Sonnenschein E.C."/>
            <person name="Phippen C.B.W."/>
            <person name="Nielsen K.F."/>
            <person name="Mateiu R.V."/>
            <person name="Melchiorsen J."/>
            <person name="Gram L."/>
            <person name="Overmann J."/>
            <person name="Freese H.M."/>
        </authorList>
    </citation>
    <scope>NUCLEOTIDE SEQUENCE [LARGE SCALE GENOMIC DNA]</scope>
    <source>
        <strain evidence="1 2">P88</strain>
        <plasmid evidence="2">pp88_d</plasmid>
    </source>
</reference>
<dbReference type="Proteomes" id="UP000236447">
    <property type="component" value="Plasmid pP88_d"/>
</dbReference>
<dbReference type="EMBL" id="CP010729">
    <property type="protein sequence ID" value="AUR01745.1"/>
    <property type="molecule type" value="Genomic_DNA"/>
</dbReference>
<keyword evidence="1" id="KW-0614">Plasmid</keyword>
<evidence type="ECO:0008006" key="3">
    <source>
        <dbReference type="Google" id="ProtNLM"/>
    </source>
</evidence>
<proteinExistence type="predicted"/>
<dbReference type="AlphaFoldDB" id="A0A2I7KGM6"/>
<gene>
    <name evidence="1" type="ORF">PhaeoP88_04433</name>
</gene>
<protein>
    <recommendedName>
        <fullName evidence="3">Transposase</fullName>
    </recommendedName>
</protein>
<evidence type="ECO:0000313" key="2">
    <source>
        <dbReference type="Proteomes" id="UP000236447"/>
    </source>
</evidence>
<organism evidence="1 2">
    <name type="scientific">Phaeobacter inhibens</name>
    <dbReference type="NCBI Taxonomy" id="221822"/>
    <lineage>
        <taxon>Bacteria</taxon>
        <taxon>Pseudomonadati</taxon>
        <taxon>Pseudomonadota</taxon>
        <taxon>Alphaproteobacteria</taxon>
        <taxon>Rhodobacterales</taxon>
        <taxon>Roseobacteraceae</taxon>
        <taxon>Phaeobacter</taxon>
    </lineage>
</organism>